<dbReference type="Proteomes" id="UP001631993">
    <property type="component" value="Unassembled WGS sequence"/>
</dbReference>
<proteinExistence type="predicted"/>
<keyword evidence="2" id="KW-0732">Signal</keyword>
<protein>
    <submittedName>
        <fullName evidence="3">ATP/GTP-binding protein</fullName>
    </submittedName>
</protein>
<feature type="chain" id="PRO_5047543452" evidence="2">
    <location>
        <begin position="28"/>
        <end position="295"/>
    </location>
</feature>
<sequence length="295" mass="30228">MLTRTRTTATAGVAALAFLGTALTAHADGPGGSVECDVFICEVEADAPGRPGAGSGSGAGSEPQGGSGEDGASSSPWTCTYELVSPPPPASSLDWAGHTPGDGAVYEQTCRYLDSGNSVVRMVWLADPPPAAAAVDPAELAQWAADSMKLAGPDIASPRAAGRYLVGMPMWMWVNQSPTTYGPNTASASAGGMTVTATAKVSKIVWQMGDGAVVTCTGPGTPYTAAAGKTHSPTCGHTYTHTSTHQPQRRYQVTATSTWTINWQVTTGGGGQAGQLTETRQTQMQVPIGELQVLN</sequence>
<comment type="caution">
    <text evidence="3">The sequence shown here is derived from an EMBL/GenBank/DDBJ whole genome shotgun (WGS) entry which is preliminary data.</text>
</comment>
<gene>
    <name evidence="3" type="ORF">ACKI1S_37085</name>
</gene>
<feature type="signal peptide" evidence="2">
    <location>
        <begin position="1"/>
        <end position="27"/>
    </location>
</feature>
<evidence type="ECO:0000256" key="2">
    <source>
        <dbReference type="SAM" id="SignalP"/>
    </source>
</evidence>
<evidence type="ECO:0000313" key="3">
    <source>
        <dbReference type="EMBL" id="MFM9651756.1"/>
    </source>
</evidence>
<keyword evidence="4" id="KW-1185">Reference proteome</keyword>
<reference evidence="3 4" key="1">
    <citation type="submission" date="2024-12" db="EMBL/GenBank/DDBJ databases">
        <title>Forecasting of Potato common scab and diversities of Pathogenic streptomyces spp. in china.</title>
        <authorList>
            <person name="Handique U."/>
            <person name="Wu J."/>
        </authorList>
    </citation>
    <scope>NUCLEOTIDE SEQUENCE [LARGE SCALE GENOMIC DNA]</scope>
    <source>
        <strain evidence="3 4">ZRIMU1585</strain>
    </source>
</reference>
<evidence type="ECO:0000313" key="4">
    <source>
        <dbReference type="Proteomes" id="UP001631993"/>
    </source>
</evidence>
<name>A0ABW9ITG3_STRGJ</name>
<feature type="region of interest" description="Disordered" evidence="1">
    <location>
        <begin position="49"/>
        <end position="85"/>
    </location>
</feature>
<organism evidence="3 4">
    <name type="scientific">Streptomyces galilaeus</name>
    <dbReference type="NCBI Taxonomy" id="33899"/>
    <lineage>
        <taxon>Bacteria</taxon>
        <taxon>Bacillati</taxon>
        <taxon>Actinomycetota</taxon>
        <taxon>Actinomycetes</taxon>
        <taxon>Kitasatosporales</taxon>
        <taxon>Streptomycetaceae</taxon>
        <taxon>Streptomyces</taxon>
    </lineage>
</organism>
<evidence type="ECO:0000256" key="1">
    <source>
        <dbReference type="SAM" id="MobiDB-lite"/>
    </source>
</evidence>
<feature type="compositionally biased region" description="Gly residues" evidence="1">
    <location>
        <begin position="51"/>
        <end position="69"/>
    </location>
</feature>
<accession>A0ABW9ITG3</accession>
<dbReference type="RefSeq" id="WP_369276647.1">
    <property type="nucleotide sequence ID" value="NZ_JBJVMW010000027.1"/>
</dbReference>
<dbReference type="EMBL" id="JBJVNE010000023">
    <property type="protein sequence ID" value="MFM9651756.1"/>
    <property type="molecule type" value="Genomic_DNA"/>
</dbReference>